<dbReference type="Proteomes" id="UP000007266">
    <property type="component" value="Linkage group 7"/>
</dbReference>
<evidence type="ECO:0000256" key="1">
    <source>
        <dbReference type="ARBA" id="ARBA00008225"/>
    </source>
</evidence>
<feature type="transmembrane region" description="Helical" evidence="3">
    <location>
        <begin position="865"/>
        <end position="894"/>
    </location>
</feature>
<evidence type="ECO:0000256" key="3">
    <source>
        <dbReference type="SAM" id="Phobius"/>
    </source>
</evidence>
<feature type="domain" description="CN hydrolase" evidence="5">
    <location>
        <begin position="27"/>
        <end position="273"/>
    </location>
</feature>
<organism evidence="6 7">
    <name type="scientific">Tribolium castaneum</name>
    <name type="common">Red flour beetle</name>
    <dbReference type="NCBI Taxonomy" id="7070"/>
    <lineage>
        <taxon>Eukaryota</taxon>
        <taxon>Metazoa</taxon>
        <taxon>Ecdysozoa</taxon>
        <taxon>Arthropoda</taxon>
        <taxon>Hexapoda</taxon>
        <taxon>Insecta</taxon>
        <taxon>Pterygota</taxon>
        <taxon>Neoptera</taxon>
        <taxon>Endopterygota</taxon>
        <taxon>Coleoptera</taxon>
        <taxon>Polyphaga</taxon>
        <taxon>Cucujiformia</taxon>
        <taxon>Tenebrionidae</taxon>
        <taxon>Tenebrionidae incertae sedis</taxon>
        <taxon>Tribolium</taxon>
    </lineage>
</organism>
<sequence length="899" mass="99357">MRFISVFVSVILFNTFRLSTAYKAAVFEHYALQADTPENTILKNLDEYRNHADKAKIQAADIAVFPEYGLTTVILDNPEEYAVVVNSTNHIINELMTIAKERAIYLVVNLLEKEEEANKKTKYYNTNLVFDRDGKIILKYRKINLFNEGKLTAGPKDQTPTFTTDFGVTFGIFTCFDILFENPSRTVLKNDAVTDIVFPTAWFATMPFFTSLSIQHGYAAANGVNLLAANFNNPKETHGGSGIYLGDGRVVEMVVFDTPSSKPLIQEVPKLSKREDKSICPKLSPFGLPNDLTKSNVSNYHTDYEFKASNYKLKKIDLTQSNVTTTICDSTFCCNFEIIISTSETNTSSVYKVMAYDGPVSYGNVNAHIRVCSLVACESDSDTSCGKRVDVGVKFTKITVKGDLITDETYPTYYTPLTLNTYLQPLTQTIYCNNKNSGSNSTSVQLTTTKAQKDVLVFGILGTTTASAAAPSGANIIVFPEYGLTTLVDDPKEYAINVNDSDTFKKLKVMAVENGMYLVVNILEKDESSSKNTEYYNTNLVFDRNGELLLKYRKINLFNEKQLTPGSKDQSNTFKTDFGVTFGIFTSFDILFENPSKTVFIDTSVTDIVFPTAWFATMPFFTALSVQHGYAVANGVNLLAANYGNPKSTHGGSGIYLGDGKVPEMYIADTPSSKAIVQEVPKLSKREDKTICPKVAPRGLPSDLDKSNVTNYRTDYVFKASDYTFKKIDMTQSNATASVCDGSLCCTFQMHINTSESKSINVYKVMAYDGPMTYGNSNIHVRVCSLVACETDSDDTCGKRVEVDAKFTKITVKGKLTSCNEGPTYFAPVTLNTFLQPLTETTYCNFNATDSTNVELTTTKAQQNVLVFGILGQVSASASLFTFSVLFLTMLSVIKCIVV</sequence>
<dbReference type="Pfam" id="PF19018">
    <property type="entry name" value="Vanin_C"/>
    <property type="match status" value="2"/>
</dbReference>
<evidence type="ECO:0000256" key="2">
    <source>
        <dbReference type="ARBA" id="ARBA00022801"/>
    </source>
</evidence>
<dbReference type="AlphaFoldDB" id="D6WS33"/>
<keyword evidence="4" id="KW-0732">Signal</keyword>
<keyword evidence="3" id="KW-0472">Membrane</keyword>
<dbReference type="EMBL" id="KQ971354">
    <property type="protein sequence ID" value="EFA05942.2"/>
    <property type="molecule type" value="Genomic_DNA"/>
</dbReference>
<dbReference type="GO" id="GO:0016787">
    <property type="term" value="F:hydrolase activity"/>
    <property type="evidence" value="ECO:0007669"/>
    <property type="project" value="UniProtKB-KW"/>
</dbReference>
<dbReference type="PROSITE" id="PS50263">
    <property type="entry name" value="CN_HYDROLASE"/>
    <property type="match status" value="2"/>
</dbReference>
<dbReference type="PANTHER" id="PTHR10609">
    <property type="entry name" value="BIOTINIDASE-RELATED"/>
    <property type="match status" value="1"/>
</dbReference>
<evidence type="ECO:0000313" key="7">
    <source>
        <dbReference type="Proteomes" id="UP000007266"/>
    </source>
</evidence>
<evidence type="ECO:0000313" key="6">
    <source>
        <dbReference type="EMBL" id="EFA05942.2"/>
    </source>
</evidence>
<reference evidence="6 7" key="1">
    <citation type="journal article" date="2008" name="Nature">
        <title>The genome of the model beetle and pest Tribolium castaneum.</title>
        <authorList>
            <consortium name="Tribolium Genome Sequencing Consortium"/>
            <person name="Richards S."/>
            <person name="Gibbs R.A."/>
            <person name="Weinstock G.M."/>
            <person name="Brown S.J."/>
            <person name="Denell R."/>
            <person name="Beeman R.W."/>
            <person name="Gibbs R."/>
            <person name="Beeman R.W."/>
            <person name="Brown S.J."/>
            <person name="Bucher G."/>
            <person name="Friedrich M."/>
            <person name="Grimmelikhuijzen C.J."/>
            <person name="Klingler M."/>
            <person name="Lorenzen M."/>
            <person name="Richards S."/>
            <person name="Roth S."/>
            <person name="Schroder R."/>
            <person name="Tautz D."/>
            <person name="Zdobnov E.M."/>
            <person name="Muzny D."/>
            <person name="Gibbs R.A."/>
            <person name="Weinstock G.M."/>
            <person name="Attaway T."/>
            <person name="Bell S."/>
            <person name="Buhay C.J."/>
            <person name="Chandrabose M.N."/>
            <person name="Chavez D."/>
            <person name="Clerk-Blankenburg K.P."/>
            <person name="Cree A."/>
            <person name="Dao M."/>
            <person name="Davis C."/>
            <person name="Chacko J."/>
            <person name="Dinh H."/>
            <person name="Dugan-Rocha S."/>
            <person name="Fowler G."/>
            <person name="Garner T.T."/>
            <person name="Garnes J."/>
            <person name="Gnirke A."/>
            <person name="Hawes A."/>
            <person name="Hernandez J."/>
            <person name="Hines S."/>
            <person name="Holder M."/>
            <person name="Hume J."/>
            <person name="Jhangiani S.N."/>
            <person name="Joshi V."/>
            <person name="Khan Z.M."/>
            <person name="Jackson L."/>
            <person name="Kovar C."/>
            <person name="Kowis A."/>
            <person name="Lee S."/>
            <person name="Lewis L.R."/>
            <person name="Margolis J."/>
            <person name="Morgan M."/>
            <person name="Nazareth L.V."/>
            <person name="Nguyen N."/>
            <person name="Okwuonu G."/>
            <person name="Parker D."/>
            <person name="Richards S."/>
            <person name="Ruiz S.J."/>
            <person name="Santibanez J."/>
            <person name="Savard J."/>
            <person name="Scherer S.E."/>
            <person name="Schneider B."/>
            <person name="Sodergren E."/>
            <person name="Tautz D."/>
            <person name="Vattahil S."/>
            <person name="Villasana D."/>
            <person name="White C.S."/>
            <person name="Wright R."/>
            <person name="Park Y."/>
            <person name="Beeman R.W."/>
            <person name="Lord J."/>
            <person name="Oppert B."/>
            <person name="Lorenzen M."/>
            <person name="Brown S."/>
            <person name="Wang L."/>
            <person name="Savard J."/>
            <person name="Tautz D."/>
            <person name="Richards S."/>
            <person name="Weinstock G."/>
            <person name="Gibbs R.A."/>
            <person name="Liu Y."/>
            <person name="Worley K."/>
            <person name="Weinstock G."/>
            <person name="Elsik C.G."/>
            <person name="Reese J.T."/>
            <person name="Elhaik E."/>
            <person name="Landan G."/>
            <person name="Graur D."/>
            <person name="Arensburger P."/>
            <person name="Atkinson P."/>
            <person name="Beeman R.W."/>
            <person name="Beidler J."/>
            <person name="Brown S.J."/>
            <person name="Demuth J.P."/>
            <person name="Drury D.W."/>
            <person name="Du Y.Z."/>
            <person name="Fujiwara H."/>
            <person name="Lorenzen M."/>
            <person name="Maselli V."/>
            <person name="Osanai M."/>
            <person name="Park Y."/>
            <person name="Robertson H.M."/>
            <person name="Tu Z."/>
            <person name="Wang J.J."/>
            <person name="Wang S."/>
            <person name="Richards S."/>
            <person name="Song H."/>
            <person name="Zhang L."/>
            <person name="Sodergren E."/>
            <person name="Werner D."/>
            <person name="Stanke M."/>
            <person name="Morgenstern B."/>
            <person name="Solovyev V."/>
            <person name="Kosarev P."/>
            <person name="Brown G."/>
            <person name="Chen H.C."/>
            <person name="Ermolaeva O."/>
            <person name="Hlavina W."/>
            <person name="Kapustin Y."/>
            <person name="Kiryutin B."/>
            <person name="Kitts P."/>
            <person name="Maglott D."/>
            <person name="Pruitt K."/>
            <person name="Sapojnikov V."/>
            <person name="Souvorov A."/>
            <person name="Mackey A.J."/>
            <person name="Waterhouse R.M."/>
            <person name="Wyder S."/>
            <person name="Zdobnov E.M."/>
            <person name="Zdobnov E.M."/>
            <person name="Wyder S."/>
            <person name="Kriventseva E.V."/>
            <person name="Kadowaki T."/>
            <person name="Bork P."/>
            <person name="Aranda M."/>
            <person name="Bao R."/>
            <person name="Beermann A."/>
            <person name="Berns N."/>
            <person name="Bolognesi R."/>
            <person name="Bonneton F."/>
            <person name="Bopp D."/>
            <person name="Brown S.J."/>
            <person name="Bucher G."/>
            <person name="Butts T."/>
            <person name="Chaumot A."/>
            <person name="Denell R.E."/>
            <person name="Ferrier D.E."/>
            <person name="Friedrich M."/>
            <person name="Gordon C.M."/>
            <person name="Jindra M."/>
            <person name="Klingler M."/>
            <person name="Lan Q."/>
            <person name="Lattorff H.M."/>
            <person name="Laudet V."/>
            <person name="von Levetsow C."/>
            <person name="Liu Z."/>
            <person name="Lutz R."/>
            <person name="Lynch J.A."/>
            <person name="da Fonseca R.N."/>
            <person name="Posnien N."/>
            <person name="Reuter R."/>
            <person name="Roth S."/>
            <person name="Savard J."/>
            <person name="Schinko J.B."/>
            <person name="Schmitt C."/>
            <person name="Schoppmeier M."/>
            <person name="Schroder R."/>
            <person name="Shippy T.D."/>
            <person name="Simonnet F."/>
            <person name="Marques-Souza H."/>
            <person name="Tautz D."/>
            <person name="Tomoyasu Y."/>
            <person name="Trauner J."/>
            <person name="Van der Zee M."/>
            <person name="Vervoort M."/>
            <person name="Wittkopp N."/>
            <person name="Wimmer E.A."/>
            <person name="Yang X."/>
            <person name="Jones A.K."/>
            <person name="Sattelle D.B."/>
            <person name="Ebert P.R."/>
            <person name="Nelson D."/>
            <person name="Scott J.G."/>
            <person name="Beeman R.W."/>
            <person name="Muthukrishnan S."/>
            <person name="Kramer K.J."/>
            <person name="Arakane Y."/>
            <person name="Beeman R.W."/>
            <person name="Zhu Q."/>
            <person name="Hogenkamp D."/>
            <person name="Dixit R."/>
            <person name="Oppert B."/>
            <person name="Jiang H."/>
            <person name="Zou Z."/>
            <person name="Marshall J."/>
            <person name="Elpidina E."/>
            <person name="Vinokurov K."/>
            <person name="Oppert C."/>
            <person name="Zou Z."/>
            <person name="Evans J."/>
            <person name="Lu Z."/>
            <person name="Zhao P."/>
            <person name="Sumathipala N."/>
            <person name="Altincicek B."/>
            <person name="Vilcinskas A."/>
            <person name="Williams M."/>
            <person name="Hultmark D."/>
            <person name="Hetru C."/>
            <person name="Jiang H."/>
            <person name="Grimmelikhuijzen C.J."/>
            <person name="Hauser F."/>
            <person name="Cazzamali G."/>
            <person name="Williamson M."/>
            <person name="Park Y."/>
            <person name="Li B."/>
            <person name="Tanaka Y."/>
            <person name="Predel R."/>
            <person name="Neupert S."/>
            <person name="Schachtner J."/>
            <person name="Verleyen P."/>
            <person name="Raible F."/>
            <person name="Bork P."/>
            <person name="Friedrich M."/>
            <person name="Walden K.K."/>
            <person name="Robertson H.M."/>
            <person name="Angeli S."/>
            <person name="Foret S."/>
            <person name="Bucher G."/>
            <person name="Schuetz S."/>
            <person name="Maleszka R."/>
            <person name="Wimmer E.A."/>
            <person name="Beeman R.W."/>
            <person name="Lorenzen M."/>
            <person name="Tomoyasu Y."/>
            <person name="Miller S.C."/>
            <person name="Grossmann D."/>
            <person name="Bucher G."/>
        </authorList>
    </citation>
    <scope>NUCLEOTIDE SEQUENCE [LARGE SCALE GENOMIC DNA]</scope>
    <source>
        <strain evidence="6 7">Georgia GA2</strain>
    </source>
</reference>
<dbReference type="InParanoid" id="D6WS33"/>
<gene>
    <name evidence="6" type="primary">AUGUSTUS-3.0.2_08760</name>
    <name evidence="6" type="ORF">TcasGA2_TC008760</name>
</gene>
<proteinExistence type="inferred from homology"/>
<keyword evidence="2" id="KW-0378">Hydrolase</keyword>
<dbReference type="PANTHER" id="PTHR10609:SF14">
    <property type="entry name" value="BIOTINIDASE"/>
    <property type="match status" value="1"/>
</dbReference>
<feature type="domain" description="CN hydrolase" evidence="5">
    <location>
        <begin position="444"/>
        <end position="685"/>
    </location>
</feature>
<dbReference type="OMA" id="KPRRLIM"/>
<dbReference type="InterPro" id="IPR043957">
    <property type="entry name" value="Vanin_C"/>
</dbReference>
<dbReference type="Pfam" id="PF00795">
    <property type="entry name" value="CN_hydrolase"/>
    <property type="match status" value="2"/>
</dbReference>
<name>D6WS33_TRICA</name>
<dbReference type="InterPro" id="IPR040154">
    <property type="entry name" value="Biotinidase/VNN"/>
</dbReference>
<dbReference type="Gene3D" id="3.60.110.10">
    <property type="entry name" value="Carbon-nitrogen hydrolase"/>
    <property type="match status" value="2"/>
</dbReference>
<dbReference type="STRING" id="7070.D6WS33"/>
<dbReference type="HOGENOM" id="CLU_351735_0_0_1"/>
<keyword evidence="7" id="KW-1185">Reference proteome</keyword>
<evidence type="ECO:0000256" key="4">
    <source>
        <dbReference type="SAM" id="SignalP"/>
    </source>
</evidence>
<accession>D6WS33</accession>
<keyword evidence="3" id="KW-1133">Transmembrane helix</keyword>
<dbReference type="InterPro" id="IPR036526">
    <property type="entry name" value="C-N_Hydrolase_sf"/>
</dbReference>
<feature type="chain" id="PRO_5007310772" evidence="4">
    <location>
        <begin position="22"/>
        <end position="899"/>
    </location>
</feature>
<evidence type="ECO:0000259" key="5">
    <source>
        <dbReference type="PROSITE" id="PS50263"/>
    </source>
</evidence>
<protein>
    <submittedName>
        <fullName evidence="6">Vanin-like protein 1</fullName>
    </submittedName>
</protein>
<reference evidence="6 7" key="2">
    <citation type="journal article" date="2010" name="Nucleic Acids Res.">
        <title>BeetleBase in 2010: revisions to provide comprehensive genomic information for Tribolium castaneum.</title>
        <authorList>
            <person name="Kim H.S."/>
            <person name="Murphy T."/>
            <person name="Xia J."/>
            <person name="Caragea D."/>
            <person name="Park Y."/>
            <person name="Beeman R.W."/>
            <person name="Lorenzen M.D."/>
            <person name="Butcher S."/>
            <person name="Manak J.R."/>
            <person name="Brown S.J."/>
        </authorList>
    </citation>
    <scope>GENOME REANNOTATION</scope>
    <source>
        <strain evidence="6 7">Georgia GA2</strain>
    </source>
</reference>
<dbReference type="InterPro" id="IPR003010">
    <property type="entry name" value="C-N_Hydrolase"/>
</dbReference>
<keyword evidence="3" id="KW-0812">Transmembrane</keyword>
<comment type="similarity">
    <text evidence="1">Belongs to the carbon-nitrogen hydrolase superfamily. BTD/VNN family.</text>
</comment>
<feature type="signal peptide" evidence="4">
    <location>
        <begin position="1"/>
        <end position="21"/>
    </location>
</feature>
<dbReference type="SUPFAM" id="SSF56317">
    <property type="entry name" value="Carbon-nitrogen hydrolase"/>
    <property type="match status" value="2"/>
</dbReference>